<dbReference type="RefSeq" id="WP_086184645.1">
    <property type="nucleotide sequence ID" value="NZ_FNPK01000011.1"/>
</dbReference>
<evidence type="ECO:0000313" key="2">
    <source>
        <dbReference type="EMBL" id="SDY46843.1"/>
    </source>
</evidence>
<accession>A0A1H3K3T8</accession>
<dbReference type="Proteomes" id="UP000199035">
    <property type="component" value="Unassembled WGS sequence"/>
</dbReference>
<feature type="chain" id="PRO_5011673613" evidence="1">
    <location>
        <begin position="22"/>
        <end position="126"/>
    </location>
</feature>
<keyword evidence="1" id="KW-0732">Signal</keyword>
<dbReference type="EMBL" id="FNPK01000011">
    <property type="protein sequence ID" value="SDY46843.1"/>
    <property type="molecule type" value="Genomic_DNA"/>
</dbReference>
<keyword evidence="3" id="KW-1185">Reference proteome</keyword>
<name>A0A1H3K3T8_9GAMM</name>
<organism evidence="2 3">
    <name type="scientific">Acinetobacter kyonggiensis</name>
    <dbReference type="NCBI Taxonomy" id="595670"/>
    <lineage>
        <taxon>Bacteria</taxon>
        <taxon>Pseudomonadati</taxon>
        <taxon>Pseudomonadota</taxon>
        <taxon>Gammaproteobacteria</taxon>
        <taxon>Moraxellales</taxon>
        <taxon>Moraxellaceae</taxon>
        <taxon>Acinetobacter</taxon>
    </lineage>
</organism>
<feature type="signal peptide" evidence="1">
    <location>
        <begin position="1"/>
        <end position="21"/>
    </location>
</feature>
<sequence>MNKFFALCSTATATLVLTACASNPTASLAIQKENNQYEVTGVGKSNLIAKNNAIAAANTTCGKKATAVIIDEKTEYNGALKGVVDEQTGQMIQAAASVIGTLAGKNGSLARDEDYQTTLTFKCRAN</sequence>
<reference evidence="3" key="1">
    <citation type="submission" date="2016-10" db="EMBL/GenBank/DDBJ databases">
        <authorList>
            <person name="Varghese N."/>
            <person name="Submissions S."/>
        </authorList>
    </citation>
    <scope>NUCLEOTIDE SEQUENCE [LARGE SCALE GENOMIC DNA]</scope>
    <source>
        <strain evidence="3">ANC 5109</strain>
    </source>
</reference>
<evidence type="ECO:0000313" key="3">
    <source>
        <dbReference type="Proteomes" id="UP000199035"/>
    </source>
</evidence>
<proteinExistence type="predicted"/>
<protein>
    <submittedName>
        <fullName evidence="2">Uncharacterized protein</fullName>
    </submittedName>
</protein>
<evidence type="ECO:0000256" key="1">
    <source>
        <dbReference type="SAM" id="SignalP"/>
    </source>
</evidence>
<dbReference type="PROSITE" id="PS51257">
    <property type="entry name" value="PROKAR_LIPOPROTEIN"/>
    <property type="match status" value="1"/>
</dbReference>
<dbReference type="STRING" id="595670.SAMN05421643_11140"/>
<dbReference type="AlphaFoldDB" id="A0A1H3K3T8"/>
<gene>
    <name evidence="2" type="ORF">SAMN05421643_11140</name>
</gene>